<sequence length="203" mass="23534">MLTSSNTMKLSSSIDRANQWTGLHIGIVPLGSSERRSAFFSASLLGIFYFDYIVRYRKQHKTTLTVEYNLGSSYEIKNLFHTLNQKFISSQPTVSKSSSSFNILFLMQLGKIFSLQDQIADCYEILENALNRIGDFYFFKFYQFSKNLFTNTKNNFQFVCFFSDRRKIIVLSHFYNQSTSIIQQSAANNVDDTDSEIKLEQLQ</sequence>
<evidence type="ECO:0000313" key="2">
    <source>
        <dbReference type="Proteomes" id="UP000276133"/>
    </source>
</evidence>
<accession>A0A3M7RVJ7</accession>
<reference evidence="1 2" key="1">
    <citation type="journal article" date="2018" name="Sci. Rep.">
        <title>Genomic signatures of local adaptation to the degree of environmental predictability in rotifers.</title>
        <authorList>
            <person name="Franch-Gras L."/>
            <person name="Hahn C."/>
            <person name="Garcia-Roger E.M."/>
            <person name="Carmona M.J."/>
            <person name="Serra M."/>
            <person name="Gomez A."/>
        </authorList>
    </citation>
    <scope>NUCLEOTIDE SEQUENCE [LARGE SCALE GENOMIC DNA]</scope>
    <source>
        <strain evidence="1">HYR1</strain>
    </source>
</reference>
<dbReference type="EMBL" id="REGN01002538">
    <property type="protein sequence ID" value="RNA27469.1"/>
    <property type="molecule type" value="Genomic_DNA"/>
</dbReference>
<dbReference type="AlphaFoldDB" id="A0A3M7RVJ7"/>
<protein>
    <submittedName>
        <fullName evidence="1">Uncharacterized protein</fullName>
    </submittedName>
</protein>
<keyword evidence="2" id="KW-1185">Reference proteome</keyword>
<proteinExistence type="predicted"/>
<name>A0A3M7RVJ7_BRAPC</name>
<dbReference type="Proteomes" id="UP000276133">
    <property type="component" value="Unassembled WGS sequence"/>
</dbReference>
<evidence type="ECO:0000313" key="1">
    <source>
        <dbReference type="EMBL" id="RNA27469.1"/>
    </source>
</evidence>
<comment type="caution">
    <text evidence="1">The sequence shown here is derived from an EMBL/GenBank/DDBJ whole genome shotgun (WGS) entry which is preliminary data.</text>
</comment>
<gene>
    <name evidence="1" type="ORF">BpHYR1_025773</name>
</gene>
<organism evidence="1 2">
    <name type="scientific">Brachionus plicatilis</name>
    <name type="common">Marine rotifer</name>
    <name type="synonym">Brachionus muelleri</name>
    <dbReference type="NCBI Taxonomy" id="10195"/>
    <lineage>
        <taxon>Eukaryota</taxon>
        <taxon>Metazoa</taxon>
        <taxon>Spiralia</taxon>
        <taxon>Gnathifera</taxon>
        <taxon>Rotifera</taxon>
        <taxon>Eurotatoria</taxon>
        <taxon>Monogononta</taxon>
        <taxon>Pseudotrocha</taxon>
        <taxon>Ploima</taxon>
        <taxon>Brachionidae</taxon>
        <taxon>Brachionus</taxon>
    </lineage>
</organism>